<dbReference type="EMBL" id="JANBUJ010000944">
    <property type="protein sequence ID" value="KAJ2769412.1"/>
    <property type="molecule type" value="Genomic_DNA"/>
</dbReference>
<evidence type="ECO:0000313" key="1">
    <source>
        <dbReference type="EMBL" id="KAJ2769412.1"/>
    </source>
</evidence>
<evidence type="ECO:0000313" key="2">
    <source>
        <dbReference type="Proteomes" id="UP001140234"/>
    </source>
</evidence>
<protein>
    <submittedName>
        <fullName evidence="1">Ribosylnicotinamide kinase</fullName>
    </submittedName>
</protein>
<keyword evidence="1" id="KW-0418">Kinase</keyword>
<dbReference type="Proteomes" id="UP001140234">
    <property type="component" value="Unassembled WGS sequence"/>
</dbReference>
<proteinExistence type="predicted"/>
<reference evidence="1" key="1">
    <citation type="submission" date="2022-07" db="EMBL/GenBank/DDBJ databases">
        <title>Phylogenomic reconstructions and comparative analyses of Kickxellomycotina fungi.</title>
        <authorList>
            <person name="Reynolds N.K."/>
            <person name="Stajich J.E."/>
            <person name="Barry K."/>
            <person name="Grigoriev I.V."/>
            <person name="Crous P."/>
            <person name="Smith M.E."/>
        </authorList>
    </citation>
    <scope>NUCLEOTIDE SEQUENCE</scope>
    <source>
        <strain evidence="1">CBS 109366</strain>
    </source>
</reference>
<comment type="caution">
    <text evidence="1">The sequence shown here is derived from an EMBL/GenBank/DDBJ whole genome shotgun (WGS) entry which is preliminary data.</text>
</comment>
<organism evidence="1 2">
    <name type="scientific">Coemansia nantahalensis</name>
    <dbReference type="NCBI Taxonomy" id="2789366"/>
    <lineage>
        <taxon>Eukaryota</taxon>
        <taxon>Fungi</taxon>
        <taxon>Fungi incertae sedis</taxon>
        <taxon>Zoopagomycota</taxon>
        <taxon>Kickxellomycotina</taxon>
        <taxon>Kickxellomycetes</taxon>
        <taxon>Kickxellales</taxon>
        <taxon>Kickxellaceae</taxon>
        <taxon>Coemansia</taxon>
    </lineage>
</organism>
<name>A0ACC1JXN1_9FUNG</name>
<keyword evidence="2" id="KW-1185">Reference proteome</keyword>
<gene>
    <name evidence="1" type="primary">NRK1</name>
    <name evidence="1" type="ORF">IWQ57_003116</name>
</gene>
<keyword evidence="1" id="KW-0808">Transferase</keyword>
<sequence length="269" mass="28972">MPDVIVFGLSGPSCSGKTTIALQLARLFPRAIVVHQDSFYRPDSQIPLHPTARIQDWDSPESFDMQAMVRAIGTAREALTRADGAELHGVDGADQTASQWANPSADVDSLIPPAAIASIRNSALRSLRVDAPHDIPFAVVVVDGILLFYDGADDGVSPGTACDVGALVYAQRDTLRRRREARTAYVTKEGIWVDPPGYFDAVVWPNFTRYHRSLISAVPHVADGPAAAGSAPQRWAGKVAVCSSDDPAEATLQACVESIVCEWHSRQKV</sequence>
<accession>A0ACC1JXN1</accession>